<dbReference type="AlphaFoldDB" id="A6KD92"/>
<evidence type="ECO:0000256" key="1">
    <source>
        <dbReference type="SAM" id="MobiDB-lite"/>
    </source>
</evidence>
<reference evidence="2 3" key="1">
    <citation type="submission" date="2005-09" db="EMBL/GenBank/DDBJ databases">
        <authorList>
            <person name="Mural R.J."/>
            <person name="Li P.W."/>
            <person name="Adams M.D."/>
            <person name="Amanatides P.G."/>
            <person name="Baden-Tillson H."/>
            <person name="Barnstead M."/>
            <person name="Chin S.H."/>
            <person name="Dew I."/>
            <person name="Evans C.A."/>
            <person name="Ferriera S."/>
            <person name="Flanigan M."/>
            <person name="Fosler C."/>
            <person name="Glodek A."/>
            <person name="Gu Z."/>
            <person name="Holt R.A."/>
            <person name="Jennings D."/>
            <person name="Kraft C.L."/>
            <person name="Lu F."/>
            <person name="Nguyen T."/>
            <person name="Nusskern D.R."/>
            <person name="Pfannkoch C.M."/>
            <person name="Sitter C."/>
            <person name="Sutton G.G."/>
            <person name="Venter J.C."/>
            <person name="Wang Z."/>
            <person name="Woodage T."/>
            <person name="Zheng X.H."/>
            <person name="Zhong F."/>
        </authorList>
    </citation>
    <scope>NUCLEOTIDE SEQUENCE [LARGE SCALE GENOMIC DNA]</scope>
    <source>
        <strain>BN</strain>
        <strain evidence="3">Sprague-Dawley</strain>
    </source>
</reference>
<gene>
    <name evidence="2" type="ORF">rCG_44272</name>
</gene>
<accession>A6KD92</accession>
<feature type="compositionally biased region" description="Basic and acidic residues" evidence="1">
    <location>
        <begin position="1"/>
        <end position="12"/>
    </location>
</feature>
<dbReference type="EMBL" id="CH474037">
    <property type="protein sequence ID" value="EDL87534.1"/>
    <property type="molecule type" value="Genomic_DNA"/>
</dbReference>
<sequence length="61" mass="6988">MVASVERNDRRTNLGSRTKRHFPVPKSVSRETGSTRPRPRDVAPPPQFPVLTARNPQRRPE</sequence>
<evidence type="ECO:0000313" key="2">
    <source>
        <dbReference type="EMBL" id="EDL87534.1"/>
    </source>
</evidence>
<protein>
    <submittedName>
        <fullName evidence="2">RCG44272</fullName>
    </submittedName>
</protein>
<feature type="region of interest" description="Disordered" evidence="1">
    <location>
        <begin position="1"/>
        <end position="61"/>
    </location>
</feature>
<dbReference type="Proteomes" id="UP000234681">
    <property type="component" value="Chromosome 19"/>
</dbReference>
<organism evidence="2 3">
    <name type="scientific">Rattus norvegicus</name>
    <name type="common">Rat</name>
    <dbReference type="NCBI Taxonomy" id="10116"/>
    <lineage>
        <taxon>Eukaryota</taxon>
        <taxon>Metazoa</taxon>
        <taxon>Chordata</taxon>
        <taxon>Craniata</taxon>
        <taxon>Vertebrata</taxon>
        <taxon>Euteleostomi</taxon>
        <taxon>Mammalia</taxon>
        <taxon>Eutheria</taxon>
        <taxon>Euarchontoglires</taxon>
        <taxon>Glires</taxon>
        <taxon>Rodentia</taxon>
        <taxon>Myomorpha</taxon>
        <taxon>Muroidea</taxon>
        <taxon>Muridae</taxon>
        <taxon>Murinae</taxon>
        <taxon>Rattus</taxon>
    </lineage>
</organism>
<evidence type="ECO:0000313" key="3">
    <source>
        <dbReference type="Proteomes" id="UP000234681"/>
    </source>
</evidence>
<name>A6KD92_RAT</name>
<proteinExistence type="predicted"/>